<reference evidence="1 2" key="1">
    <citation type="journal article" date="2016" name="Nat. Commun.">
        <title>Thousands of microbial genomes shed light on interconnected biogeochemical processes in an aquifer system.</title>
        <authorList>
            <person name="Anantharaman K."/>
            <person name="Brown C.T."/>
            <person name="Hug L.A."/>
            <person name="Sharon I."/>
            <person name="Castelle C.J."/>
            <person name="Probst A.J."/>
            <person name="Thomas B.C."/>
            <person name="Singh A."/>
            <person name="Wilkins M.J."/>
            <person name="Karaoz U."/>
            <person name="Brodie E.L."/>
            <person name="Williams K.H."/>
            <person name="Hubbard S.S."/>
            <person name="Banfield J.F."/>
        </authorList>
    </citation>
    <scope>NUCLEOTIDE SEQUENCE [LARGE SCALE GENOMIC DNA]</scope>
</reference>
<accession>A0A1F4RC60</accession>
<evidence type="ECO:0000313" key="1">
    <source>
        <dbReference type="EMBL" id="OGC05775.1"/>
    </source>
</evidence>
<dbReference type="AlphaFoldDB" id="A0A1F4RC60"/>
<organism evidence="1 2">
    <name type="scientific">candidate division WOR-1 bacterium RIFCSPLOWO2_02_FULL_46_20</name>
    <dbReference type="NCBI Taxonomy" id="1802567"/>
    <lineage>
        <taxon>Bacteria</taxon>
        <taxon>Bacillati</taxon>
        <taxon>Saganbacteria</taxon>
    </lineage>
</organism>
<gene>
    <name evidence="1" type="ORF">A3H38_04000</name>
</gene>
<proteinExistence type="predicted"/>
<dbReference type="EMBL" id="METP01000034">
    <property type="protein sequence ID" value="OGC05775.1"/>
    <property type="molecule type" value="Genomic_DNA"/>
</dbReference>
<name>A0A1F4RC60_UNCSA</name>
<sequence>MVMLSRTALKTHRRQVLQQQLVGQPLLAKVREQTIAPEAVANLENLSAVNAFLLWHLAHTPRAEDRAMLWAEGVTAEFEEKIQANQHVFAEDPARAALEPIPFSPVELIPLFNDDRWLGSHFLNTEVDWQIIPQHIRKDFIPQDKDTIEYLLGLLPFIVMKGQVAPYRQFTIDYEQLKDSYAIWNYFRAAFKSRRREIDVYSKGKFFPLSHLPSIGNLAVFSFPDTPGEKLAAFCFSDDAETYTNALYIKNSWPIGYASGLSSLRGTPGYANVNMHVFREFRGTKSSATFLHLFISAIARSHQIQEVRIWRGVAPRQEGFLPENQEHTNAFYERHGFFWFDEETLRLRLTEFIAEPRQTTDLK</sequence>
<evidence type="ECO:0000313" key="2">
    <source>
        <dbReference type="Proteomes" id="UP000176938"/>
    </source>
</evidence>
<comment type="caution">
    <text evidence="1">The sequence shown here is derived from an EMBL/GenBank/DDBJ whole genome shotgun (WGS) entry which is preliminary data.</text>
</comment>
<dbReference type="Proteomes" id="UP000176938">
    <property type="component" value="Unassembled WGS sequence"/>
</dbReference>
<protein>
    <submittedName>
        <fullName evidence="1">Uncharacterized protein</fullName>
    </submittedName>
</protein>